<gene>
    <name evidence="1" type="ORF">VP01_1141g3</name>
</gene>
<dbReference type="EMBL" id="LAVV01001577">
    <property type="protein sequence ID" value="KNZ63450.1"/>
    <property type="molecule type" value="Genomic_DNA"/>
</dbReference>
<proteinExistence type="predicted"/>
<comment type="caution">
    <text evidence="1">The sequence shown here is derived from an EMBL/GenBank/DDBJ whole genome shotgun (WGS) entry which is preliminary data.</text>
</comment>
<evidence type="ECO:0000313" key="1">
    <source>
        <dbReference type="EMBL" id="KNZ63450.1"/>
    </source>
</evidence>
<reference evidence="1 2" key="1">
    <citation type="submission" date="2015-08" db="EMBL/GenBank/DDBJ databases">
        <title>Next Generation Sequencing and Analysis of the Genome of Puccinia sorghi L Schw, the Causal Agent of Maize Common Rust.</title>
        <authorList>
            <person name="Rochi L."/>
            <person name="Burguener G."/>
            <person name="Darino M."/>
            <person name="Turjanski A."/>
            <person name="Kreff E."/>
            <person name="Dieguez M.J."/>
            <person name="Sacco F."/>
        </authorList>
    </citation>
    <scope>NUCLEOTIDE SEQUENCE [LARGE SCALE GENOMIC DNA]</scope>
    <source>
        <strain evidence="1 2">RO10H11247</strain>
    </source>
</reference>
<organism evidence="1 2">
    <name type="scientific">Puccinia sorghi</name>
    <dbReference type="NCBI Taxonomy" id="27349"/>
    <lineage>
        <taxon>Eukaryota</taxon>
        <taxon>Fungi</taxon>
        <taxon>Dikarya</taxon>
        <taxon>Basidiomycota</taxon>
        <taxon>Pucciniomycotina</taxon>
        <taxon>Pucciniomycetes</taxon>
        <taxon>Pucciniales</taxon>
        <taxon>Pucciniaceae</taxon>
        <taxon>Puccinia</taxon>
    </lineage>
</organism>
<dbReference type="Proteomes" id="UP000037035">
    <property type="component" value="Unassembled WGS sequence"/>
</dbReference>
<sequence>MFDWLSLLLCGILSEEKSCWEILSLILLPISSTENLTIKLQYHKLSAQFHQQKIKTLQILSSVFNHFLGKVPHFSLGKAQKNYKVASKMIKQKIPPQYCKTFHTIRTGLPCVPKIQAHLLKKELLEPGYFHAQWNLKVFLSLSFSISLFFLLDDWWGAFGGLWV</sequence>
<evidence type="ECO:0000313" key="2">
    <source>
        <dbReference type="Proteomes" id="UP000037035"/>
    </source>
</evidence>
<protein>
    <submittedName>
        <fullName evidence="1">Uncharacterized protein</fullName>
    </submittedName>
</protein>
<dbReference type="VEuPathDB" id="FungiDB:VP01_1141g3"/>
<name>A0A0L6VTC0_9BASI</name>
<accession>A0A0L6VTC0</accession>
<keyword evidence="2" id="KW-1185">Reference proteome</keyword>
<dbReference type="AlphaFoldDB" id="A0A0L6VTC0"/>